<keyword evidence="3" id="KW-1185">Reference proteome</keyword>
<organism evidence="2 3">
    <name type="scientific">Halarsenatibacter silvermanii</name>
    <dbReference type="NCBI Taxonomy" id="321763"/>
    <lineage>
        <taxon>Bacteria</taxon>
        <taxon>Bacillati</taxon>
        <taxon>Bacillota</taxon>
        <taxon>Clostridia</taxon>
        <taxon>Halanaerobiales</taxon>
        <taxon>Halarsenatibacteraceae</taxon>
        <taxon>Halarsenatibacter</taxon>
    </lineage>
</organism>
<dbReference type="Pfam" id="PF05168">
    <property type="entry name" value="HEPN"/>
    <property type="match status" value="1"/>
</dbReference>
<dbReference type="OrthoDB" id="9808176at2"/>
<evidence type="ECO:0000259" key="1">
    <source>
        <dbReference type="Pfam" id="PF05168"/>
    </source>
</evidence>
<dbReference type="EMBL" id="FNGO01000043">
    <property type="protein sequence ID" value="SDM49102.1"/>
    <property type="molecule type" value="Genomic_DNA"/>
</dbReference>
<dbReference type="RefSeq" id="WP_089762366.1">
    <property type="nucleotide sequence ID" value="NZ_FNGO01000043.1"/>
</dbReference>
<gene>
    <name evidence="2" type="ORF">SAMN04488692_1437</name>
</gene>
<protein>
    <submittedName>
        <fullName evidence="2">HEPN domain-containing protein</fullName>
    </submittedName>
</protein>
<evidence type="ECO:0000313" key="3">
    <source>
        <dbReference type="Proteomes" id="UP000199476"/>
    </source>
</evidence>
<sequence length="136" mass="15969">MVRTISKQEIDEYITEIVNVVENSKSIKKTSRKINDILSDRKMPIDIIVCSEEDLLAAETLLDSPENRYPMLTAIIGFHSQQCIEKCLKAILSFKEIDFRWSHDLYFQILQKALLKRPYLQGCIIYNYNVQYKYAI</sequence>
<name>A0A1G9TN87_9FIRM</name>
<dbReference type="AlphaFoldDB" id="A0A1G9TN87"/>
<feature type="domain" description="HEPN" evidence="1">
    <location>
        <begin position="52"/>
        <end position="106"/>
    </location>
</feature>
<dbReference type="InterPro" id="IPR007842">
    <property type="entry name" value="HEPN_dom"/>
</dbReference>
<reference evidence="2 3" key="1">
    <citation type="submission" date="2016-10" db="EMBL/GenBank/DDBJ databases">
        <authorList>
            <person name="de Groot N.N."/>
        </authorList>
    </citation>
    <scope>NUCLEOTIDE SEQUENCE [LARGE SCALE GENOMIC DNA]</scope>
    <source>
        <strain evidence="2 3">SLAS-1</strain>
    </source>
</reference>
<dbReference type="Gene3D" id="1.20.120.330">
    <property type="entry name" value="Nucleotidyltransferases domain 2"/>
    <property type="match status" value="1"/>
</dbReference>
<proteinExistence type="predicted"/>
<accession>A0A1G9TN87</accession>
<dbReference type="Proteomes" id="UP000199476">
    <property type="component" value="Unassembled WGS sequence"/>
</dbReference>
<evidence type="ECO:0000313" key="2">
    <source>
        <dbReference type="EMBL" id="SDM49102.1"/>
    </source>
</evidence>
<dbReference type="SUPFAM" id="SSF81593">
    <property type="entry name" value="Nucleotidyltransferase substrate binding subunit/domain"/>
    <property type="match status" value="1"/>
</dbReference>
<dbReference type="STRING" id="321763.SAMN04488692_1437"/>